<evidence type="ECO:0000313" key="2">
    <source>
        <dbReference type="EMBL" id="RIB14983.1"/>
    </source>
</evidence>
<dbReference type="EMBL" id="QKWP01000780">
    <property type="protein sequence ID" value="RIB14983.1"/>
    <property type="molecule type" value="Genomic_DNA"/>
</dbReference>
<proteinExistence type="predicted"/>
<organism evidence="2 3">
    <name type="scientific">Gigaspora rosea</name>
    <dbReference type="NCBI Taxonomy" id="44941"/>
    <lineage>
        <taxon>Eukaryota</taxon>
        <taxon>Fungi</taxon>
        <taxon>Fungi incertae sedis</taxon>
        <taxon>Mucoromycota</taxon>
        <taxon>Glomeromycotina</taxon>
        <taxon>Glomeromycetes</taxon>
        <taxon>Diversisporales</taxon>
        <taxon>Gigasporaceae</taxon>
        <taxon>Gigaspora</taxon>
    </lineage>
</organism>
<comment type="caution">
    <text evidence="2">The sequence shown here is derived from an EMBL/GenBank/DDBJ whole genome shotgun (WGS) entry which is preliminary data.</text>
</comment>
<reference evidence="2 3" key="1">
    <citation type="submission" date="2018-06" db="EMBL/GenBank/DDBJ databases">
        <title>Comparative genomics reveals the genomic features of Rhizophagus irregularis, R. cerebriforme, R. diaphanum and Gigaspora rosea, and their symbiotic lifestyle signature.</title>
        <authorList>
            <person name="Morin E."/>
            <person name="San Clemente H."/>
            <person name="Chen E.C.H."/>
            <person name="De La Providencia I."/>
            <person name="Hainaut M."/>
            <person name="Kuo A."/>
            <person name="Kohler A."/>
            <person name="Murat C."/>
            <person name="Tang N."/>
            <person name="Roy S."/>
            <person name="Loubradou J."/>
            <person name="Henrissat B."/>
            <person name="Grigoriev I.V."/>
            <person name="Corradi N."/>
            <person name="Roux C."/>
            <person name="Martin F.M."/>
        </authorList>
    </citation>
    <scope>NUCLEOTIDE SEQUENCE [LARGE SCALE GENOMIC DNA]</scope>
    <source>
        <strain evidence="2 3">DAOM 194757</strain>
    </source>
</reference>
<keyword evidence="1" id="KW-0812">Transmembrane</keyword>
<protein>
    <submittedName>
        <fullName evidence="2">Uncharacterized protein</fullName>
    </submittedName>
</protein>
<keyword evidence="1" id="KW-1133">Transmembrane helix</keyword>
<dbReference type="AlphaFoldDB" id="A0A397V4V4"/>
<evidence type="ECO:0000256" key="1">
    <source>
        <dbReference type="SAM" id="Phobius"/>
    </source>
</evidence>
<sequence>MKFNKDVAYQLLQVVTDRNKVEIVVIVIIVVIAAKIAIAVKVAIAVIEPKAVITEIELKKMTHLSEVSRQKSGKLPSKEVVASFVKSLQLGVPPFRSFGTFEISTKWAFRFTPPKDRQCLLLSNWERLPIWSRRHEWPLAAMKTVNDVTRCFGPATEISQQTCYKADFTISVFLFLSF</sequence>
<dbReference type="Proteomes" id="UP000266673">
    <property type="component" value="Unassembled WGS sequence"/>
</dbReference>
<gene>
    <name evidence="2" type="ORF">C2G38_2193538</name>
</gene>
<name>A0A397V4V4_9GLOM</name>
<accession>A0A397V4V4</accession>
<keyword evidence="1" id="KW-0472">Membrane</keyword>
<keyword evidence="3" id="KW-1185">Reference proteome</keyword>
<evidence type="ECO:0000313" key="3">
    <source>
        <dbReference type="Proteomes" id="UP000266673"/>
    </source>
</evidence>
<feature type="transmembrane region" description="Helical" evidence="1">
    <location>
        <begin position="21"/>
        <end position="47"/>
    </location>
</feature>